<evidence type="ECO:0000259" key="8">
    <source>
        <dbReference type="Pfam" id="PF15904"/>
    </source>
</evidence>
<gene>
    <name evidence="9" type="ORF">NEMVEDRAFT_v1g232561</name>
</gene>
<keyword evidence="4" id="KW-0963">Cytoplasm</keyword>
<dbReference type="Pfam" id="PF15904">
    <property type="entry name" value="LIP1"/>
    <property type="match status" value="1"/>
</dbReference>
<dbReference type="STRING" id="45351.A7S1B1"/>
<feature type="transmembrane region" description="Helical" evidence="7">
    <location>
        <begin position="297"/>
        <end position="315"/>
    </location>
</feature>
<dbReference type="AlphaFoldDB" id="A7S1B1"/>
<keyword evidence="7" id="KW-0472">Membrane</keyword>
<name>A7S1B1_NEMVE</name>
<dbReference type="GO" id="GO:0005737">
    <property type="term" value="C:cytoplasm"/>
    <property type="evidence" value="ECO:0000318"/>
    <property type="project" value="GO_Central"/>
</dbReference>
<dbReference type="EMBL" id="DS469564">
    <property type="protein sequence ID" value="EDO42476.1"/>
    <property type="molecule type" value="Genomic_DNA"/>
</dbReference>
<protein>
    <recommendedName>
        <fullName evidence="3">Serine/threonine-protein kinase 11-interacting protein</fullName>
    </recommendedName>
</protein>
<evidence type="ECO:0000256" key="3">
    <source>
        <dbReference type="ARBA" id="ARBA00020683"/>
    </source>
</evidence>
<evidence type="ECO:0000313" key="9">
    <source>
        <dbReference type="EMBL" id="EDO42476.1"/>
    </source>
</evidence>
<keyword evidence="5" id="KW-0433">Leucine-rich repeat</keyword>
<sequence length="350" mass="39675">MQDVAGDEVVFKLARLLQTHGDHVVRGESKLCLTVSSLIYLNNRFEQIKTGQKICTDHARSAVTYLNDFLKKVVSLKLVPGNCSGFDVLLNVSCFKNLQYLEIKKVPLGYIKGLQSLRSQLRGLTCQRSVIALSEVFVSCGGDLTSTPFLWSELREANLSYNGIEQLDESLKILPKLEVLILSHNSIKSSDRDEYWQFFSELSYLNLGYNFLEEVPRVPCLPLCVNKLKTLILKNNNLQNLEGIQHFSALETLDVSNNCISTFEELSPMAWLEKLTSVIIINEIHPSHLKCINCDNILIITVLVTYFFYLYYQIYLDGNPVCFHPDYRAFTVSCLSPLQKPDSVSKAVMP</sequence>
<dbReference type="InterPro" id="IPR025875">
    <property type="entry name" value="Leu-rich_rpt_4"/>
</dbReference>
<comment type="similarity">
    <text evidence="2">Belongs to the STK11IP family.</text>
</comment>
<dbReference type="SUPFAM" id="SSF52058">
    <property type="entry name" value="L domain-like"/>
    <property type="match status" value="1"/>
</dbReference>
<keyword evidence="6" id="KW-0677">Repeat</keyword>
<dbReference type="Proteomes" id="UP000001593">
    <property type="component" value="Unassembled WGS sequence"/>
</dbReference>
<dbReference type="InterPro" id="IPR031782">
    <property type="entry name" value="LIP1_N"/>
</dbReference>
<keyword evidence="7" id="KW-1133">Transmembrane helix</keyword>
<dbReference type="eggNOG" id="KOG1859">
    <property type="taxonomic scope" value="Eukaryota"/>
</dbReference>
<comment type="subcellular location">
    <subcellularLocation>
        <location evidence="1">Cytoplasm</location>
    </subcellularLocation>
</comment>
<dbReference type="Pfam" id="PF12799">
    <property type="entry name" value="LRR_4"/>
    <property type="match status" value="1"/>
</dbReference>
<dbReference type="PANTHER" id="PTHR15454:SF69">
    <property type="entry name" value="SERINE_THREONINE-PROTEIN KINASE 11-INTERACTING PROTEIN"/>
    <property type="match status" value="1"/>
</dbReference>
<dbReference type="InterPro" id="IPR032675">
    <property type="entry name" value="LRR_dom_sf"/>
</dbReference>
<dbReference type="PhylomeDB" id="A7S1B1"/>
<evidence type="ECO:0000256" key="5">
    <source>
        <dbReference type="ARBA" id="ARBA00022614"/>
    </source>
</evidence>
<organism evidence="9 10">
    <name type="scientific">Nematostella vectensis</name>
    <name type="common">Starlet sea anemone</name>
    <dbReference type="NCBI Taxonomy" id="45351"/>
    <lineage>
        <taxon>Eukaryota</taxon>
        <taxon>Metazoa</taxon>
        <taxon>Cnidaria</taxon>
        <taxon>Anthozoa</taxon>
        <taxon>Hexacorallia</taxon>
        <taxon>Actiniaria</taxon>
        <taxon>Edwardsiidae</taxon>
        <taxon>Nematostella</taxon>
    </lineage>
</organism>
<dbReference type="FunFam" id="3.80.10.10:FF:000527">
    <property type="entry name" value="Serine/threonine kinase 11 interacting protein"/>
    <property type="match status" value="1"/>
</dbReference>
<dbReference type="HOGENOM" id="CLU_792995_0_0_1"/>
<evidence type="ECO:0000256" key="6">
    <source>
        <dbReference type="ARBA" id="ARBA00022737"/>
    </source>
</evidence>
<evidence type="ECO:0000313" key="10">
    <source>
        <dbReference type="Proteomes" id="UP000001593"/>
    </source>
</evidence>
<dbReference type="PROSITE" id="PS51450">
    <property type="entry name" value="LRR"/>
    <property type="match status" value="3"/>
</dbReference>
<accession>A7S1B1</accession>
<evidence type="ECO:0000256" key="2">
    <source>
        <dbReference type="ARBA" id="ARBA00008771"/>
    </source>
</evidence>
<evidence type="ECO:0000256" key="4">
    <source>
        <dbReference type="ARBA" id="ARBA00022490"/>
    </source>
</evidence>
<evidence type="ECO:0000256" key="7">
    <source>
        <dbReference type="SAM" id="Phobius"/>
    </source>
</evidence>
<feature type="domain" description="LKB1 serine/threonine kinase interacting protein 1 N-terminal" evidence="8">
    <location>
        <begin position="8"/>
        <end position="78"/>
    </location>
</feature>
<keyword evidence="7" id="KW-0812">Transmembrane</keyword>
<proteinExistence type="inferred from homology"/>
<dbReference type="InterPro" id="IPR001611">
    <property type="entry name" value="Leu-rich_rpt"/>
</dbReference>
<reference evidence="9 10" key="1">
    <citation type="journal article" date="2007" name="Science">
        <title>Sea anemone genome reveals ancestral eumetazoan gene repertoire and genomic organization.</title>
        <authorList>
            <person name="Putnam N.H."/>
            <person name="Srivastava M."/>
            <person name="Hellsten U."/>
            <person name="Dirks B."/>
            <person name="Chapman J."/>
            <person name="Salamov A."/>
            <person name="Terry A."/>
            <person name="Shapiro H."/>
            <person name="Lindquist E."/>
            <person name="Kapitonov V.V."/>
            <person name="Jurka J."/>
            <person name="Genikhovich G."/>
            <person name="Grigoriev I.V."/>
            <person name="Lucas S.M."/>
            <person name="Steele R.E."/>
            <person name="Finnerty J.R."/>
            <person name="Technau U."/>
            <person name="Martindale M.Q."/>
            <person name="Rokhsar D.S."/>
        </authorList>
    </citation>
    <scope>NUCLEOTIDE SEQUENCE [LARGE SCALE GENOMIC DNA]</scope>
    <source>
        <strain evidence="10">CH2 X CH6</strain>
    </source>
</reference>
<evidence type="ECO:0000256" key="1">
    <source>
        <dbReference type="ARBA" id="ARBA00004496"/>
    </source>
</evidence>
<dbReference type="OMA" id="SMVKIFP"/>
<keyword evidence="10" id="KW-1185">Reference proteome</keyword>
<dbReference type="Gene3D" id="3.80.10.10">
    <property type="entry name" value="Ribonuclease Inhibitor"/>
    <property type="match status" value="2"/>
</dbReference>
<dbReference type="InParanoid" id="A7S1B1"/>
<dbReference type="PANTHER" id="PTHR15454">
    <property type="entry name" value="NISCHARIN RELATED"/>
    <property type="match status" value="1"/>
</dbReference>